<organism evidence="1 2">
    <name type="scientific">Micromonospora sonchi</name>
    <dbReference type="NCBI Taxonomy" id="1763543"/>
    <lineage>
        <taxon>Bacteria</taxon>
        <taxon>Bacillati</taxon>
        <taxon>Actinomycetota</taxon>
        <taxon>Actinomycetes</taxon>
        <taxon>Micromonosporales</taxon>
        <taxon>Micromonosporaceae</taxon>
        <taxon>Micromonospora</taxon>
    </lineage>
</organism>
<name>A0A917TLG1_9ACTN</name>
<dbReference type="RefSeq" id="WP_189041012.1">
    <property type="nucleotide sequence ID" value="NZ_BMNB01000003.1"/>
</dbReference>
<keyword evidence="2" id="KW-1185">Reference proteome</keyword>
<accession>A0A917TLG1</accession>
<proteinExistence type="predicted"/>
<evidence type="ECO:0000313" key="2">
    <source>
        <dbReference type="Proteomes" id="UP000608890"/>
    </source>
</evidence>
<dbReference type="AlphaFoldDB" id="A0A917TLG1"/>
<reference evidence="1" key="2">
    <citation type="submission" date="2020-09" db="EMBL/GenBank/DDBJ databases">
        <authorList>
            <person name="Sun Q."/>
            <person name="Zhou Y."/>
        </authorList>
    </citation>
    <scope>NUCLEOTIDE SEQUENCE</scope>
    <source>
        <strain evidence="1">CGMCC 4.7312</strain>
    </source>
</reference>
<sequence length="136" mass="14892">MTDTTMPARQLADLVGDDNARSAIQAGWDAIRHPETGRLIPLGFEQDYIAMILLAAIPGLAATTGENAHTEWAVQVTTRDGRTSLRHADDPYTDRQSAEHYATHARLAPQVQSATVVSRQVWRGSWIGADGREVTE</sequence>
<dbReference type="EMBL" id="BMNB01000003">
    <property type="protein sequence ID" value="GGM26923.1"/>
    <property type="molecule type" value="Genomic_DNA"/>
</dbReference>
<protein>
    <submittedName>
        <fullName evidence="1">Uncharacterized protein</fullName>
    </submittedName>
</protein>
<evidence type="ECO:0000313" key="1">
    <source>
        <dbReference type="EMBL" id="GGM26923.1"/>
    </source>
</evidence>
<gene>
    <name evidence="1" type="ORF">GCM10011608_09650</name>
</gene>
<dbReference type="Proteomes" id="UP000608890">
    <property type="component" value="Unassembled WGS sequence"/>
</dbReference>
<comment type="caution">
    <text evidence="1">The sequence shown here is derived from an EMBL/GenBank/DDBJ whole genome shotgun (WGS) entry which is preliminary data.</text>
</comment>
<reference evidence="1" key="1">
    <citation type="journal article" date="2014" name="Int. J. Syst. Evol. Microbiol.">
        <title>Complete genome sequence of Corynebacterium casei LMG S-19264T (=DSM 44701T), isolated from a smear-ripened cheese.</title>
        <authorList>
            <consortium name="US DOE Joint Genome Institute (JGI-PGF)"/>
            <person name="Walter F."/>
            <person name="Albersmeier A."/>
            <person name="Kalinowski J."/>
            <person name="Ruckert C."/>
        </authorList>
    </citation>
    <scope>NUCLEOTIDE SEQUENCE</scope>
    <source>
        <strain evidence="1">CGMCC 4.7312</strain>
    </source>
</reference>